<gene>
    <name evidence="2" type="ORF">EHS15_10400</name>
</gene>
<reference evidence="2" key="1">
    <citation type="journal article" date="2019" name="PLoS Negl. Trop. Dis.">
        <title>Revisiting the worldwide diversity of Leptospira species in the environment.</title>
        <authorList>
            <person name="Vincent A.T."/>
            <person name="Schiettekatte O."/>
            <person name="Bourhy P."/>
            <person name="Veyrier F.J."/>
            <person name="Picardeau M."/>
        </authorList>
    </citation>
    <scope>NUCLEOTIDE SEQUENCE [LARGE SCALE GENOMIC DNA]</scope>
    <source>
        <strain evidence="2">201300427</strain>
    </source>
</reference>
<name>A0A4R9LZT7_9LEPT</name>
<dbReference type="AlphaFoldDB" id="A0A4R9LZT7"/>
<evidence type="ECO:0008006" key="4">
    <source>
        <dbReference type="Google" id="ProtNLM"/>
    </source>
</evidence>
<organism evidence="2 3">
    <name type="scientific">Leptospira idonii</name>
    <dbReference type="NCBI Taxonomy" id="1193500"/>
    <lineage>
        <taxon>Bacteria</taxon>
        <taxon>Pseudomonadati</taxon>
        <taxon>Spirochaetota</taxon>
        <taxon>Spirochaetia</taxon>
        <taxon>Leptospirales</taxon>
        <taxon>Leptospiraceae</taxon>
        <taxon>Leptospira</taxon>
    </lineage>
</organism>
<sequence>MKKILLTCLLAGFFQLNCFLHHANVSGDFYGAKNLVSLNFGDKARSLPIKIEFDTREKNFIFEKLRKKGQNIKVDPNLVEGYYSEEIISNFRSSKLFNHNPDANIKVRIYSTIEEVRDPVLTRIPNIITLGLFPAITRTYGRVEFELFDDKTNTILKSFKYPIHHRMFLTAGAFVLGPILPMFSNRFDHSQNERTYAIMRVAFQQFEIDLHDTLQNNEALLAKFTVEKPSVFAFLPFQPEKPPETEVYPILYSELEAAFVARGLKLVERKELHKVFEEITFSQTGLTENSRNKIGTMLNADRVIIVSDLKYVPAQNARPMELGFSVRCVDVKTGRIIWTEPSKYQSYEKLPLHSHVNSAIFPFISELRMRGEI</sequence>
<dbReference type="EMBL" id="RQHW01000034">
    <property type="protein sequence ID" value="TGN19161.1"/>
    <property type="molecule type" value="Genomic_DNA"/>
</dbReference>
<evidence type="ECO:0000256" key="1">
    <source>
        <dbReference type="SAM" id="SignalP"/>
    </source>
</evidence>
<feature type="signal peptide" evidence="1">
    <location>
        <begin position="1"/>
        <end position="23"/>
    </location>
</feature>
<dbReference type="Proteomes" id="UP000298058">
    <property type="component" value="Unassembled WGS sequence"/>
</dbReference>
<keyword evidence="3" id="KW-1185">Reference proteome</keyword>
<proteinExistence type="predicted"/>
<evidence type="ECO:0000313" key="2">
    <source>
        <dbReference type="EMBL" id="TGN19161.1"/>
    </source>
</evidence>
<accession>A0A4R9LZT7</accession>
<dbReference type="RefSeq" id="WP_135760504.1">
    <property type="nucleotide sequence ID" value="NZ_RQHW01000034.1"/>
</dbReference>
<evidence type="ECO:0000313" key="3">
    <source>
        <dbReference type="Proteomes" id="UP000298058"/>
    </source>
</evidence>
<feature type="chain" id="PRO_5020582001" description="Lipoprotein" evidence="1">
    <location>
        <begin position="24"/>
        <end position="373"/>
    </location>
</feature>
<comment type="caution">
    <text evidence="2">The sequence shown here is derived from an EMBL/GenBank/DDBJ whole genome shotgun (WGS) entry which is preliminary data.</text>
</comment>
<keyword evidence="1" id="KW-0732">Signal</keyword>
<dbReference type="Gene3D" id="3.40.50.10610">
    <property type="entry name" value="ABC-type transport auxiliary lipoprotein component"/>
    <property type="match status" value="1"/>
</dbReference>
<protein>
    <recommendedName>
        <fullName evidence="4">Lipoprotein</fullName>
    </recommendedName>
</protein>
<dbReference type="OrthoDB" id="326254at2"/>